<dbReference type="AlphaFoldDB" id="A0A814X7A3"/>
<name>A0A814X7A3_9BILA</name>
<evidence type="ECO:0000313" key="2">
    <source>
        <dbReference type="EMBL" id="CAF1211967.1"/>
    </source>
</evidence>
<protein>
    <submittedName>
        <fullName evidence="2">Uncharacterized protein</fullName>
    </submittedName>
</protein>
<accession>A0A814X7A3</accession>
<gene>
    <name evidence="2" type="ORF">JYZ213_LOCUS27506</name>
</gene>
<feature type="transmembrane region" description="Helical" evidence="1">
    <location>
        <begin position="43"/>
        <end position="61"/>
    </location>
</feature>
<evidence type="ECO:0000256" key="1">
    <source>
        <dbReference type="SAM" id="Phobius"/>
    </source>
</evidence>
<organism evidence="2 3">
    <name type="scientific">Adineta steineri</name>
    <dbReference type="NCBI Taxonomy" id="433720"/>
    <lineage>
        <taxon>Eukaryota</taxon>
        <taxon>Metazoa</taxon>
        <taxon>Spiralia</taxon>
        <taxon>Gnathifera</taxon>
        <taxon>Rotifera</taxon>
        <taxon>Eurotatoria</taxon>
        <taxon>Bdelloidea</taxon>
        <taxon>Adinetida</taxon>
        <taxon>Adinetidae</taxon>
        <taxon>Adineta</taxon>
    </lineage>
</organism>
<dbReference type="EMBL" id="CAJNOG010000384">
    <property type="protein sequence ID" value="CAF1211967.1"/>
    <property type="molecule type" value="Genomic_DNA"/>
</dbReference>
<sequence>MPIGAYLRSCLSAVETGFLQLNIFQTGIQNESIIRNEQRSTRLFLALFSISIVIIGLYYSVKQYRQIIQIRSPSIIEYSDLSKKVSLQCPCKNAAVKYEEFIQMKPFYHQLCQSDFVSDGFIDRLYSLYEQNLSRSIPTDVHRIAVFQFQTLRTLCQLAQKTINDSLETFLQNGFVQTHAVAEETLENQIASMRTDFINVKSKTFLRTLKFVQNVTAQSLFMTGASVTSVKPRTQFRMGFFENLPYPGIKYTFQDQSSCTCSSSTANSCMGLATLNSNAVSE</sequence>
<reference evidence="2" key="1">
    <citation type="submission" date="2021-02" db="EMBL/GenBank/DDBJ databases">
        <authorList>
            <person name="Nowell W R."/>
        </authorList>
    </citation>
    <scope>NUCLEOTIDE SEQUENCE</scope>
</reference>
<keyword evidence="1" id="KW-0472">Membrane</keyword>
<keyword evidence="1" id="KW-0812">Transmembrane</keyword>
<evidence type="ECO:0000313" key="3">
    <source>
        <dbReference type="Proteomes" id="UP000663845"/>
    </source>
</evidence>
<comment type="caution">
    <text evidence="2">The sequence shown here is derived from an EMBL/GenBank/DDBJ whole genome shotgun (WGS) entry which is preliminary data.</text>
</comment>
<keyword evidence="1" id="KW-1133">Transmembrane helix</keyword>
<dbReference type="Proteomes" id="UP000663845">
    <property type="component" value="Unassembled WGS sequence"/>
</dbReference>
<proteinExistence type="predicted"/>